<evidence type="ECO:0000256" key="2">
    <source>
        <dbReference type="SAM" id="Phobius"/>
    </source>
</evidence>
<organism evidence="3 4">
    <name type="scientific">Halalkaliarchaeum desulfuricum</name>
    <dbReference type="NCBI Taxonomy" id="2055893"/>
    <lineage>
        <taxon>Archaea</taxon>
        <taxon>Methanobacteriati</taxon>
        <taxon>Methanobacteriota</taxon>
        <taxon>Stenosarchaea group</taxon>
        <taxon>Halobacteria</taxon>
        <taxon>Halobacteriales</taxon>
        <taxon>Haloferacaceae</taxon>
        <taxon>Halalkaliarchaeum</taxon>
    </lineage>
</organism>
<protein>
    <submittedName>
        <fullName evidence="3">Uncharacterized protein</fullName>
    </submittedName>
</protein>
<evidence type="ECO:0000313" key="4">
    <source>
        <dbReference type="Proteomes" id="UP000263012"/>
    </source>
</evidence>
<reference evidence="4" key="1">
    <citation type="submission" date="2017-11" db="EMBL/GenBank/DDBJ databases">
        <title>Phenotypic and genomic properties of facultatively anaerobic sulfur-reducing natronoarchaea from hypersaline soda lakes.</title>
        <authorList>
            <person name="Sorokin D.Y."/>
            <person name="Kublanov I.V."/>
            <person name="Roman P."/>
            <person name="Sinninghe Damste J.S."/>
            <person name="Golyshin P.N."/>
            <person name="Rojo D."/>
            <person name="Ciordia S."/>
            <person name="Mena M.D.C."/>
            <person name="Ferrer M."/>
            <person name="Messina E."/>
            <person name="Smedile F."/>
            <person name="La Spada G."/>
            <person name="La Cono V."/>
            <person name="Yakimov M.M."/>
        </authorList>
    </citation>
    <scope>NUCLEOTIDE SEQUENCE [LARGE SCALE GENOMIC DNA]</scope>
    <source>
        <strain evidence="4">AArc-Sl</strain>
    </source>
</reference>
<dbReference type="EMBL" id="CP025066">
    <property type="protein sequence ID" value="AUX09197.1"/>
    <property type="molecule type" value="Genomic_DNA"/>
</dbReference>
<feature type="transmembrane region" description="Helical" evidence="2">
    <location>
        <begin position="288"/>
        <end position="308"/>
    </location>
</feature>
<keyword evidence="2" id="KW-0812">Transmembrane</keyword>
<feature type="transmembrane region" description="Helical" evidence="2">
    <location>
        <begin position="329"/>
        <end position="350"/>
    </location>
</feature>
<evidence type="ECO:0000313" key="3">
    <source>
        <dbReference type="EMBL" id="AUX09197.1"/>
    </source>
</evidence>
<feature type="transmembrane region" description="Helical" evidence="2">
    <location>
        <begin position="362"/>
        <end position="381"/>
    </location>
</feature>
<proteinExistence type="predicted"/>
<feature type="transmembrane region" description="Helical" evidence="2">
    <location>
        <begin position="12"/>
        <end position="30"/>
    </location>
</feature>
<feature type="transmembrane region" description="Helical" evidence="2">
    <location>
        <begin position="446"/>
        <end position="463"/>
    </location>
</feature>
<keyword evidence="2" id="KW-1133">Transmembrane helix</keyword>
<keyword evidence="2" id="KW-0472">Membrane</keyword>
<dbReference type="GeneID" id="37877918"/>
<evidence type="ECO:0000256" key="1">
    <source>
        <dbReference type="SAM" id="MobiDB-lite"/>
    </source>
</evidence>
<dbReference type="KEGG" id="hdf:AArcSl_1568"/>
<gene>
    <name evidence="3" type="ORF">AArcSl_1568</name>
</gene>
<dbReference type="Proteomes" id="UP000263012">
    <property type="component" value="Chromosome"/>
</dbReference>
<feature type="transmembrane region" description="Helical" evidence="2">
    <location>
        <begin position="414"/>
        <end position="434"/>
    </location>
</feature>
<dbReference type="OrthoDB" id="343201at2157"/>
<feature type="compositionally biased region" description="Basic and acidic residues" evidence="1">
    <location>
        <begin position="265"/>
        <end position="275"/>
    </location>
</feature>
<feature type="transmembrane region" description="Helical" evidence="2">
    <location>
        <begin position="388"/>
        <end position="408"/>
    </location>
</feature>
<dbReference type="RefSeq" id="WP_119817389.1">
    <property type="nucleotide sequence ID" value="NZ_CP025066.1"/>
</dbReference>
<sequence>MVRASRPRRRTVAIAIVLSIAVVFGVGALLEPTTHDPPEVEHVAEEDLVQPVEGGSYLWPYTSRGETPRERTLAINLIVHGPDDAVRRSLTDRTSFEFDVEQPEGDDPEEHGVVVEDGLEWADAHGAVRYSYVDATPRGEDAVWMTEAYQLHSGTYLGERYHVRAYTHPEEDWTAIQAHTDYWDWFRLRHTVPDIREAGLEIESDYLEAPFVEEVRREYHRIEGGYSDGWLSVIELRSDVEDPEDLDDIGDFDNTAEGGTDGEATGDKSAADDDPRSAAIDPLGWEEVAWLLGLLGIVGVAGILAAETRRDLSRAGRAIAGEINRRRRAIALATALAGVVLGVRVIGIGVETAAPTLHPKTIAAVLYPILALGLPGAAVYLARGTEPWAAATFAVLGAGGAFLIDFGMVSVTFIPIRLVLHRIGLLLALSLIAAGSAMDDQRGKQFLAVGLATWFLGLALPLADLI</sequence>
<dbReference type="AlphaFoldDB" id="A0A343TJC5"/>
<name>A0A343TJC5_9EURY</name>
<accession>A0A343TJC5</accession>
<keyword evidence="4" id="KW-1185">Reference proteome</keyword>
<feature type="region of interest" description="Disordered" evidence="1">
    <location>
        <begin position="243"/>
        <end position="275"/>
    </location>
</feature>